<organism evidence="2">
    <name type="scientific">Anguilla anguilla</name>
    <name type="common">European freshwater eel</name>
    <name type="synonym">Muraena anguilla</name>
    <dbReference type="NCBI Taxonomy" id="7936"/>
    <lineage>
        <taxon>Eukaryota</taxon>
        <taxon>Metazoa</taxon>
        <taxon>Chordata</taxon>
        <taxon>Craniata</taxon>
        <taxon>Vertebrata</taxon>
        <taxon>Euteleostomi</taxon>
        <taxon>Actinopterygii</taxon>
        <taxon>Neopterygii</taxon>
        <taxon>Teleostei</taxon>
        <taxon>Anguilliformes</taxon>
        <taxon>Anguillidae</taxon>
        <taxon>Anguilla</taxon>
    </lineage>
</organism>
<evidence type="ECO:0000313" key="2">
    <source>
        <dbReference type="EMBL" id="JAH89145.1"/>
    </source>
</evidence>
<name>A0A0E9WHS9_ANGAN</name>
<feature type="region of interest" description="Disordered" evidence="1">
    <location>
        <begin position="27"/>
        <end position="57"/>
    </location>
</feature>
<reference evidence="2" key="2">
    <citation type="journal article" date="2015" name="Fish Shellfish Immunol.">
        <title>Early steps in the European eel (Anguilla anguilla)-Vibrio vulnificus interaction in the gills: Role of the RtxA13 toxin.</title>
        <authorList>
            <person name="Callol A."/>
            <person name="Pajuelo D."/>
            <person name="Ebbesson L."/>
            <person name="Teles M."/>
            <person name="MacKenzie S."/>
            <person name="Amaro C."/>
        </authorList>
    </citation>
    <scope>NUCLEOTIDE SEQUENCE</scope>
</reference>
<dbReference type="EMBL" id="GBXM01019432">
    <property type="protein sequence ID" value="JAH89145.1"/>
    <property type="molecule type" value="Transcribed_RNA"/>
</dbReference>
<dbReference type="AlphaFoldDB" id="A0A0E9WHS9"/>
<evidence type="ECO:0000256" key="1">
    <source>
        <dbReference type="SAM" id="MobiDB-lite"/>
    </source>
</evidence>
<protein>
    <submittedName>
        <fullName evidence="2">Uncharacterized protein</fullName>
    </submittedName>
</protein>
<proteinExistence type="predicted"/>
<accession>A0A0E9WHS9</accession>
<reference evidence="2" key="1">
    <citation type="submission" date="2014-11" db="EMBL/GenBank/DDBJ databases">
        <authorList>
            <person name="Amaro Gonzalez C."/>
        </authorList>
    </citation>
    <scope>NUCLEOTIDE SEQUENCE</scope>
</reference>
<feature type="compositionally biased region" description="Basic and acidic residues" evidence="1">
    <location>
        <begin position="38"/>
        <end position="57"/>
    </location>
</feature>
<sequence length="57" mass="6227">MEPSAHLWGGAHQTLLGANCWSLHRPTEIHASSPGRGELSEGRALRSDRGSREGYRS</sequence>